<dbReference type="Proteomes" id="UP000748752">
    <property type="component" value="Unassembled WGS sequence"/>
</dbReference>
<feature type="transmembrane region" description="Helical" evidence="1">
    <location>
        <begin position="44"/>
        <end position="64"/>
    </location>
</feature>
<organism evidence="2 3">
    <name type="scientific">Thiohalocapsa halophila</name>
    <dbReference type="NCBI Taxonomy" id="69359"/>
    <lineage>
        <taxon>Bacteria</taxon>
        <taxon>Pseudomonadati</taxon>
        <taxon>Pseudomonadota</taxon>
        <taxon>Gammaproteobacteria</taxon>
        <taxon>Chromatiales</taxon>
        <taxon>Chromatiaceae</taxon>
        <taxon>Thiohalocapsa</taxon>
    </lineage>
</organism>
<dbReference type="Pfam" id="PF09955">
    <property type="entry name" value="DUF2189"/>
    <property type="match status" value="1"/>
</dbReference>
<protein>
    <recommendedName>
        <fullName evidence="4">DUF2189 domain-containing protein</fullName>
    </recommendedName>
</protein>
<keyword evidence="3" id="KW-1185">Reference proteome</keyword>
<feature type="transmembrane region" description="Helical" evidence="1">
    <location>
        <begin position="169"/>
        <end position="193"/>
    </location>
</feature>
<evidence type="ECO:0000256" key="1">
    <source>
        <dbReference type="SAM" id="Phobius"/>
    </source>
</evidence>
<keyword evidence="1" id="KW-0472">Membrane</keyword>
<dbReference type="EMBL" id="NRRV01000044">
    <property type="protein sequence ID" value="MBK1632295.1"/>
    <property type="molecule type" value="Genomic_DNA"/>
</dbReference>
<dbReference type="InterPro" id="IPR018692">
    <property type="entry name" value="DUF2189"/>
</dbReference>
<name>A0ABS1CK38_9GAMM</name>
<feature type="transmembrane region" description="Helical" evidence="1">
    <location>
        <begin position="118"/>
        <end position="142"/>
    </location>
</feature>
<evidence type="ECO:0008006" key="4">
    <source>
        <dbReference type="Google" id="ProtNLM"/>
    </source>
</evidence>
<feature type="transmembrane region" description="Helical" evidence="1">
    <location>
        <begin position="218"/>
        <end position="251"/>
    </location>
</feature>
<keyword evidence="1" id="KW-1133">Transmembrane helix</keyword>
<comment type="caution">
    <text evidence="2">The sequence shown here is derived from an EMBL/GenBank/DDBJ whole genome shotgun (WGS) entry which is preliminary data.</text>
</comment>
<proteinExistence type="predicted"/>
<reference evidence="2 3" key="1">
    <citation type="journal article" date="2020" name="Microorganisms">
        <title>Osmotic Adaptation and Compatible Solute Biosynthesis of Phototrophic Bacteria as Revealed from Genome Analyses.</title>
        <authorList>
            <person name="Imhoff J.F."/>
            <person name="Rahn T."/>
            <person name="Kunzel S."/>
            <person name="Keller A."/>
            <person name="Neulinger S.C."/>
        </authorList>
    </citation>
    <scope>NUCLEOTIDE SEQUENCE [LARGE SCALE GENOMIC DNA]</scope>
    <source>
        <strain evidence="2 3">DSM 6210</strain>
    </source>
</reference>
<evidence type="ECO:0000313" key="3">
    <source>
        <dbReference type="Proteomes" id="UP000748752"/>
    </source>
</evidence>
<feature type="transmembrane region" description="Helical" evidence="1">
    <location>
        <begin position="70"/>
        <end position="93"/>
    </location>
</feature>
<keyword evidence="1" id="KW-0812">Transmembrane</keyword>
<evidence type="ECO:0000313" key="2">
    <source>
        <dbReference type="EMBL" id="MBK1632295.1"/>
    </source>
</evidence>
<accession>A0ABS1CK38</accession>
<sequence>MNTDLIDQESDTISASTLTIRRINAPTVGTWLAQGWQTFAAAPFASFVYGILFALACIGTLALARAMPGFTAAFLTGLLLIGPFLAAGLYVAARQHAAGETVSIGSGLALLWERRTNLSLFGVFLGLIMAAWVRLSALLFAVKVTTFSPTSTSYLGALSGSFEPVVTGYFVLVGAILAFAVFVTSAVTVPLIIDRDAGPIVGIQTSWKAVARNPKAMALWAGLIVALTAVGILTAFVAMVVLFPVLGYATWYSYRSLVQ</sequence>
<dbReference type="RefSeq" id="WP_200239743.1">
    <property type="nucleotide sequence ID" value="NZ_NRRV01000044.1"/>
</dbReference>
<gene>
    <name evidence="2" type="ORF">CKO31_16435</name>
</gene>